<organism evidence="2">
    <name type="scientific">Hyalella azteca</name>
    <name type="common">Amphipod</name>
    <dbReference type="NCBI Taxonomy" id="294128"/>
    <lineage>
        <taxon>Eukaryota</taxon>
        <taxon>Metazoa</taxon>
        <taxon>Ecdysozoa</taxon>
        <taxon>Arthropoda</taxon>
        <taxon>Crustacea</taxon>
        <taxon>Multicrustacea</taxon>
        <taxon>Malacostraca</taxon>
        <taxon>Eumalacostraca</taxon>
        <taxon>Peracarida</taxon>
        <taxon>Amphipoda</taxon>
        <taxon>Senticaudata</taxon>
        <taxon>Talitrida</taxon>
        <taxon>Talitroidea</taxon>
        <taxon>Hyalellidae</taxon>
        <taxon>Hyalella</taxon>
    </lineage>
</organism>
<dbReference type="AlphaFoldDB" id="A0A6A0H2D9"/>
<reference evidence="2" key="1">
    <citation type="submission" date="2014-08" db="EMBL/GenBank/DDBJ databases">
        <authorList>
            <person name="Murali S."/>
            <person name="Richards S."/>
            <person name="Bandaranaike D."/>
            <person name="Bellair M."/>
            <person name="Blankenburg K."/>
            <person name="Chao H."/>
            <person name="Dinh H."/>
            <person name="Doddapaneni H."/>
            <person name="Dugan-Rocha S."/>
            <person name="Elkadiri S."/>
            <person name="Gnanaolivu R."/>
            <person name="Hughes D."/>
            <person name="Lee S."/>
            <person name="Li M."/>
            <person name="Ming W."/>
            <person name="Munidasa M."/>
            <person name="Muniz J."/>
            <person name="Nguyen L."/>
            <person name="Osuji N."/>
            <person name="Pu L.-L."/>
            <person name="Puazo M."/>
            <person name="Skinner E."/>
            <person name="Qu C."/>
            <person name="Quiroz J."/>
            <person name="Raj R."/>
            <person name="Weissenberger G."/>
            <person name="Xin Y."/>
            <person name="Zou X."/>
            <person name="Han Y."/>
            <person name="Worley K."/>
            <person name="Muzny D."/>
            <person name="Gibbs R."/>
        </authorList>
    </citation>
    <scope>NUCLEOTIDE SEQUENCE</scope>
    <source>
        <strain evidence="2">HAZT.00-mixed</strain>
        <tissue evidence="2">Whole organism</tissue>
    </source>
</reference>
<dbReference type="GO" id="GO:0045505">
    <property type="term" value="F:dynein intermediate chain binding"/>
    <property type="evidence" value="ECO:0007669"/>
    <property type="project" value="TreeGrafter"/>
</dbReference>
<evidence type="ECO:0000256" key="1">
    <source>
        <dbReference type="ARBA" id="ARBA00005361"/>
    </source>
</evidence>
<name>A0A6A0H2D9_HYAAZ</name>
<comment type="caution">
    <text evidence="2">The sequence shown here is derived from an EMBL/GenBank/DDBJ whole genome shotgun (WGS) entry which is preliminary data.</text>
</comment>
<comment type="similarity">
    <text evidence="1">Belongs to the dynein light chain Tctex-type family.</text>
</comment>
<reference evidence="2" key="2">
    <citation type="journal article" date="2018" name="Environ. Sci. Technol.">
        <title>The Toxicogenome of Hyalella azteca: A Model for Sediment Ecotoxicology and Evolutionary Toxicology.</title>
        <authorList>
            <person name="Poynton H.C."/>
            <person name="Hasenbein S."/>
            <person name="Benoit J.B."/>
            <person name="Sepulveda M.S."/>
            <person name="Poelchau M.F."/>
            <person name="Hughes D.S.T."/>
            <person name="Murali S.C."/>
            <person name="Chen S."/>
            <person name="Glastad K.M."/>
            <person name="Goodisman M.A.D."/>
            <person name="Werren J.H."/>
            <person name="Vineis J.H."/>
            <person name="Bowen J.L."/>
            <person name="Friedrich M."/>
            <person name="Jones J."/>
            <person name="Robertson H.M."/>
            <person name="Feyereisen R."/>
            <person name="Mechler-Hickson A."/>
            <person name="Mathers N."/>
            <person name="Lee C.E."/>
            <person name="Colbourne J.K."/>
            <person name="Biales A."/>
            <person name="Johnston J.S."/>
            <person name="Wellborn G.A."/>
            <person name="Rosendale A.J."/>
            <person name="Cridge A.G."/>
            <person name="Munoz-Torres M.C."/>
            <person name="Bain P.A."/>
            <person name="Manny A.R."/>
            <person name="Major K.M."/>
            <person name="Lambert F.N."/>
            <person name="Vulpe C.D."/>
            <person name="Tuck P."/>
            <person name="Blalock B.J."/>
            <person name="Lin Y.Y."/>
            <person name="Smith M.E."/>
            <person name="Ochoa-Acuna H."/>
            <person name="Chen M.M."/>
            <person name="Childers C.P."/>
            <person name="Qu J."/>
            <person name="Dugan S."/>
            <person name="Lee S.L."/>
            <person name="Chao H."/>
            <person name="Dinh H."/>
            <person name="Han Y."/>
            <person name="Doddapaneni H."/>
            <person name="Worley K.C."/>
            <person name="Muzny D.M."/>
            <person name="Gibbs R.A."/>
            <person name="Richards S."/>
        </authorList>
    </citation>
    <scope>NUCLEOTIDE SEQUENCE</scope>
    <source>
        <strain evidence="2">HAZT.00-mixed</strain>
        <tissue evidence="2">Whole organism</tissue>
    </source>
</reference>
<dbReference type="CDD" id="cd21459">
    <property type="entry name" value="DLC-like_TCTEX1D2"/>
    <property type="match status" value="1"/>
</dbReference>
<protein>
    <recommendedName>
        <fullName evidence="3">Tctex1 domain-containing protein 2</fullName>
    </recommendedName>
</protein>
<dbReference type="InterPro" id="IPR038586">
    <property type="entry name" value="Tctex-1-like_sf"/>
</dbReference>
<dbReference type="GO" id="GO:0005737">
    <property type="term" value="C:cytoplasm"/>
    <property type="evidence" value="ECO:0007669"/>
    <property type="project" value="TreeGrafter"/>
</dbReference>
<evidence type="ECO:0000313" key="2">
    <source>
        <dbReference type="EMBL" id="KAA0196648.1"/>
    </source>
</evidence>
<dbReference type="InterPro" id="IPR005334">
    <property type="entry name" value="Tctex-1-like"/>
</dbReference>
<dbReference type="OrthoDB" id="10260741at2759"/>
<evidence type="ECO:0008006" key="3">
    <source>
        <dbReference type="Google" id="ProtNLM"/>
    </source>
</evidence>
<sequence length="108" mass="12231">MDANQNFQIRPPAKEKLRASVVKEILHTVMVEQLSEYRYDEHNADETVNCLELSALRYKVVVNAVLGEQRGGGVKIGARCLWDTDTDNSVHDNFLSVSIMSRRCLLPL</sequence>
<dbReference type="PANTHER" id="PTHR21255:SF7">
    <property type="entry name" value="DYNEIN LIGHT CHAIN TCTEX-TYPE PROTEIN 2B"/>
    <property type="match status" value="1"/>
</dbReference>
<dbReference type="Pfam" id="PF03645">
    <property type="entry name" value="Tctex-1"/>
    <property type="match status" value="1"/>
</dbReference>
<dbReference type="Gene3D" id="3.30.1140.40">
    <property type="entry name" value="Tctex-1"/>
    <property type="match status" value="1"/>
</dbReference>
<reference evidence="2" key="3">
    <citation type="submission" date="2019-06" db="EMBL/GenBank/DDBJ databases">
        <authorList>
            <person name="Poynton C."/>
            <person name="Hasenbein S."/>
            <person name="Benoit J.B."/>
            <person name="Sepulveda M.S."/>
            <person name="Poelchau M.F."/>
            <person name="Murali S.C."/>
            <person name="Chen S."/>
            <person name="Glastad K.M."/>
            <person name="Werren J.H."/>
            <person name="Vineis J.H."/>
            <person name="Bowen J.L."/>
            <person name="Friedrich M."/>
            <person name="Jones J."/>
            <person name="Robertson H.M."/>
            <person name="Feyereisen R."/>
            <person name="Mechler-Hickson A."/>
            <person name="Mathers N."/>
            <person name="Lee C.E."/>
            <person name="Colbourne J.K."/>
            <person name="Biales A."/>
            <person name="Johnston J.S."/>
            <person name="Wellborn G.A."/>
            <person name="Rosendale A.J."/>
            <person name="Cridge A.G."/>
            <person name="Munoz-Torres M.C."/>
            <person name="Bain P.A."/>
            <person name="Manny A.R."/>
            <person name="Major K.M."/>
            <person name="Lambert F.N."/>
            <person name="Vulpe C.D."/>
            <person name="Tuck P."/>
            <person name="Blalock B.J."/>
            <person name="Lin Y.-Y."/>
            <person name="Smith M.E."/>
            <person name="Ochoa-Acuna H."/>
            <person name="Chen M.-J.M."/>
            <person name="Childers C.P."/>
            <person name="Qu J."/>
            <person name="Dugan S."/>
            <person name="Lee S.L."/>
            <person name="Chao H."/>
            <person name="Dinh H."/>
            <person name="Han Y."/>
            <person name="Doddapaneni H."/>
            <person name="Worley K.C."/>
            <person name="Muzny D.M."/>
            <person name="Gibbs R.A."/>
            <person name="Richards S."/>
        </authorList>
    </citation>
    <scope>NUCLEOTIDE SEQUENCE</scope>
    <source>
        <strain evidence="2">HAZT.00-mixed</strain>
        <tissue evidence="2">Whole organism</tissue>
    </source>
</reference>
<gene>
    <name evidence="2" type="ORF">HAZT_HAZT004308</name>
</gene>
<dbReference type="EMBL" id="JQDR03008774">
    <property type="protein sequence ID" value="KAA0196648.1"/>
    <property type="molecule type" value="Genomic_DNA"/>
</dbReference>
<dbReference type="Proteomes" id="UP000711488">
    <property type="component" value="Unassembled WGS sequence"/>
</dbReference>
<dbReference type="GO" id="GO:0005868">
    <property type="term" value="C:cytoplasmic dynein complex"/>
    <property type="evidence" value="ECO:0007669"/>
    <property type="project" value="TreeGrafter"/>
</dbReference>
<dbReference type="GO" id="GO:0007018">
    <property type="term" value="P:microtubule-based movement"/>
    <property type="evidence" value="ECO:0007669"/>
    <property type="project" value="TreeGrafter"/>
</dbReference>
<proteinExistence type="inferred from homology"/>
<dbReference type="PANTHER" id="PTHR21255">
    <property type="entry name" value="T-COMPLEX-ASSOCIATED-TESTIS-EXPRESSED 1/ DYNEIN LIGHT CHAIN"/>
    <property type="match status" value="1"/>
</dbReference>
<accession>A0A6A0H2D9</accession>